<evidence type="ECO:0000313" key="3">
    <source>
        <dbReference type="Proteomes" id="UP001166784"/>
    </source>
</evidence>
<feature type="compositionally biased region" description="Basic and acidic residues" evidence="1">
    <location>
        <begin position="107"/>
        <end position="116"/>
    </location>
</feature>
<sequence length="124" mass="13552">MPDEPGVWEVRLGLYATQQQAEEIKERITGLVCPDPGRAPPCPVPWSVSLLPLSGAGAEEGAYRELVEQARIEQCAEPARIEQRAEWARTEQRAEPARTEQCAESAQQEHGEESAQKDQGAGGT</sequence>
<feature type="region of interest" description="Disordered" evidence="1">
    <location>
        <begin position="86"/>
        <end position="124"/>
    </location>
</feature>
<reference evidence="2" key="1">
    <citation type="submission" date="2022-03" db="EMBL/GenBank/DDBJ databases">
        <authorList>
            <person name="Santos J.D.N."/>
            <person name="Kallscheuer N."/>
            <person name="Jogler C."/>
            <person name="Lage O.M."/>
        </authorList>
    </citation>
    <scope>NUCLEOTIDE SEQUENCE</scope>
    <source>
        <strain evidence="2">M600PL45_2</strain>
    </source>
</reference>
<feature type="compositionally biased region" description="Basic and acidic residues" evidence="1">
    <location>
        <begin position="86"/>
        <end position="98"/>
    </location>
</feature>
<proteinExistence type="predicted"/>
<accession>A0ABS9T3M7</accession>
<evidence type="ECO:0008006" key="4">
    <source>
        <dbReference type="Google" id="ProtNLM"/>
    </source>
</evidence>
<dbReference type="RefSeq" id="WP_241061970.1">
    <property type="nucleotide sequence ID" value="NZ_JAKWJU010000002.1"/>
</dbReference>
<protein>
    <recommendedName>
        <fullName evidence="4">SPOR domain-containing protein</fullName>
    </recommendedName>
</protein>
<name>A0ABS9T3M7_9ACTN</name>
<dbReference type="Proteomes" id="UP001166784">
    <property type="component" value="Unassembled WGS sequence"/>
</dbReference>
<gene>
    <name evidence="2" type="ORF">MMA15_22835</name>
</gene>
<reference evidence="2" key="2">
    <citation type="journal article" date="2023" name="Int. J. Syst. Evol. Microbiol.">
        <title>Streptomyces marispadix sp. nov., isolated from marine beach sediment of the Northern Coast of Portugal.</title>
        <authorList>
            <person name="dos Santos J.D.N."/>
            <person name="Vitorino I.R."/>
            <person name="Kallscheuer N."/>
            <person name="Srivastava A."/>
            <person name="Krautwurst S."/>
            <person name="Marz M."/>
            <person name="Jogler C."/>
            <person name="Lobo Da Cunha A."/>
            <person name="Catita J."/>
            <person name="Goncalves H."/>
            <person name="Gonzalez I."/>
            <person name="Reyes F."/>
            <person name="Lage O.M."/>
        </authorList>
    </citation>
    <scope>NUCLEOTIDE SEQUENCE</scope>
    <source>
        <strain evidence="2">M600PL45_2</strain>
    </source>
</reference>
<evidence type="ECO:0000256" key="1">
    <source>
        <dbReference type="SAM" id="MobiDB-lite"/>
    </source>
</evidence>
<organism evidence="2 3">
    <name type="scientific">Streptomyces marispadix</name>
    <dbReference type="NCBI Taxonomy" id="2922868"/>
    <lineage>
        <taxon>Bacteria</taxon>
        <taxon>Bacillati</taxon>
        <taxon>Actinomycetota</taxon>
        <taxon>Actinomycetes</taxon>
        <taxon>Kitasatosporales</taxon>
        <taxon>Streptomycetaceae</taxon>
        <taxon>Streptomyces</taxon>
    </lineage>
</organism>
<dbReference type="EMBL" id="JAKWJU010000002">
    <property type="protein sequence ID" value="MCH6163122.1"/>
    <property type="molecule type" value="Genomic_DNA"/>
</dbReference>
<evidence type="ECO:0000313" key="2">
    <source>
        <dbReference type="EMBL" id="MCH6163122.1"/>
    </source>
</evidence>
<keyword evidence="3" id="KW-1185">Reference proteome</keyword>
<comment type="caution">
    <text evidence="2">The sequence shown here is derived from an EMBL/GenBank/DDBJ whole genome shotgun (WGS) entry which is preliminary data.</text>
</comment>